<dbReference type="Proteomes" id="UP000177006">
    <property type="component" value="Unassembled WGS sequence"/>
</dbReference>
<dbReference type="EMBL" id="MEZK01000021">
    <property type="protein sequence ID" value="OGD62476.1"/>
    <property type="molecule type" value="Genomic_DNA"/>
</dbReference>
<evidence type="ECO:0000256" key="1">
    <source>
        <dbReference type="SAM" id="Phobius"/>
    </source>
</evidence>
<feature type="transmembrane region" description="Helical" evidence="1">
    <location>
        <begin position="176"/>
        <end position="195"/>
    </location>
</feature>
<feature type="transmembrane region" description="Helical" evidence="1">
    <location>
        <begin position="115"/>
        <end position="137"/>
    </location>
</feature>
<organism evidence="2 3">
    <name type="scientific">Candidatus Beckwithbacteria bacterium RBG_13_42_9</name>
    <dbReference type="NCBI Taxonomy" id="1797457"/>
    <lineage>
        <taxon>Bacteria</taxon>
        <taxon>Candidatus Beckwithiibacteriota</taxon>
    </lineage>
</organism>
<keyword evidence="1" id="KW-0472">Membrane</keyword>
<dbReference type="PANTHER" id="PTHR36832">
    <property type="entry name" value="SLR1174 PROTEIN-RELATED"/>
    <property type="match status" value="1"/>
</dbReference>
<dbReference type="InterPro" id="IPR010390">
    <property type="entry name" value="ABC-2_transporter-like"/>
</dbReference>
<name>A0A1F5E573_9BACT</name>
<gene>
    <name evidence="2" type="ORF">A2160_00135</name>
</gene>
<dbReference type="PANTHER" id="PTHR36832:SF1">
    <property type="entry name" value="SLR1174 PROTEIN"/>
    <property type="match status" value="1"/>
</dbReference>
<accession>A0A1F5E573</accession>
<sequence length="265" mass="31102">MRQFLALFSISLKDAFVYRVRSFIWFLNDVLPVLTAMLFFGAVFSQQKQVGDYVLSSILSYYLVTLSLNVLLEPHPEFAIYLDINSGFLSTYLLKPLSYIRFYIASEIAWKTIRLTYLTPFMILALIALHGCTTMNLMVWWRWLIFGLMLAVSFMIFYFWKVIIGFMAFWFNEITWLLGISELLSTFFSGIIFPLDLMPKYMQQIASLLPFKYVIYIPAKLLTSVISLEEQFKYLIIQLVWLSILGLVVKRLWRKGVKDYEAYGN</sequence>
<evidence type="ECO:0008006" key="4">
    <source>
        <dbReference type="Google" id="ProtNLM"/>
    </source>
</evidence>
<feature type="transmembrane region" description="Helical" evidence="1">
    <location>
        <begin position="234"/>
        <end position="253"/>
    </location>
</feature>
<keyword evidence="1" id="KW-1133">Transmembrane helix</keyword>
<dbReference type="AlphaFoldDB" id="A0A1F5E573"/>
<comment type="caution">
    <text evidence="2">The sequence shown here is derived from an EMBL/GenBank/DDBJ whole genome shotgun (WGS) entry which is preliminary data.</text>
</comment>
<evidence type="ECO:0000313" key="3">
    <source>
        <dbReference type="Proteomes" id="UP000177006"/>
    </source>
</evidence>
<dbReference type="STRING" id="1797457.A2160_00135"/>
<proteinExistence type="predicted"/>
<feature type="transmembrane region" description="Helical" evidence="1">
    <location>
        <begin position="143"/>
        <end position="164"/>
    </location>
</feature>
<feature type="transmembrane region" description="Helical" evidence="1">
    <location>
        <begin position="53"/>
        <end position="72"/>
    </location>
</feature>
<keyword evidence="1" id="KW-0812">Transmembrane</keyword>
<protein>
    <recommendedName>
        <fullName evidence="4">ABC transporter permease</fullName>
    </recommendedName>
</protein>
<reference evidence="2 3" key="1">
    <citation type="journal article" date="2016" name="Nat. Commun.">
        <title>Thousands of microbial genomes shed light on interconnected biogeochemical processes in an aquifer system.</title>
        <authorList>
            <person name="Anantharaman K."/>
            <person name="Brown C.T."/>
            <person name="Hug L.A."/>
            <person name="Sharon I."/>
            <person name="Castelle C.J."/>
            <person name="Probst A.J."/>
            <person name="Thomas B.C."/>
            <person name="Singh A."/>
            <person name="Wilkins M.J."/>
            <person name="Karaoz U."/>
            <person name="Brodie E.L."/>
            <person name="Williams K.H."/>
            <person name="Hubbard S.S."/>
            <person name="Banfield J.F."/>
        </authorList>
    </citation>
    <scope>NUCLEOTIDE SEQUENCE [LARGE SCALE GENOMIC DNA]</scope>
</reference>
<feature type="transmembrane region" description="Helical" evidence="1">
    <location>
        <begin position="25"/>
        <end position="44"/>
    </location>
</feature>
<evidence type="ECO:0000313" key="2">
    <source>
        <dbReference type="EMBL" id="OGD62476.1"/>
    </source>
</evidence>
<dbReference type="Pfam" id="PF06182">
    <property type="entry name" value="ABC2_membrane_6"/>
    <property type="match status" value="1"/>
</dbReference>